<evidence type="ECO:0000313" key="3">
    <source>
        <dbReference type="Proteomes" id="UP001529510"/>
    </source>
</evidence>
<name>A0ABD0MAC6_CIRMR</name>
<keyword evidence="3" id="KW-1185">Reference proteome</keyword>
<evidence type="ECO:0000256" key="1">
    <source>
        <dbReference type="SAM" id="MobiDB-lite"/>
    </source>
</evidence>
<dbReference type="EMBL" id="JAMKFB020000908">
    <property type="protein sequence ID" value="KAL0146678.1"/>
    <property type="molecule type" value="Genomic_DNA"/>
</dbReference>
<feature type="compositionally biased region" description="Polar residues" evidence="1">
    <location>
        <begin position="9"/>
        <end position="19"/>
    </location>
</feature>
<evidence type="ECO:0000313" key="2">
    <source>
        <dbReference type="EMBL" id="KAL0146678.1"/>
    </source>
</evidence>
<feature type="region of interest" description="Disordered" evidence="1">
    <location>
        <begin position="1"/>
        <end position="20"/>
    </location>
</feature>
<proteinExistence type="predicted"/>
<feature type="non-terminal residue" evidence="2">
    <location>
        <position position="1"/>
    </location>
</feature>
<accession>A0ABD0MAC6</accession>
<dbReference type="AlphaFoldDB" id="A0ABD0MAC6"/>
<protein>
    <submittedName>
        <fullName evidence="2">Uncharacterized protein</fullName>
    </submittedName>
</protein>
<sequence length="70" mass="7852">AANGGSAPVQEQKSLAPSNRSKEPCVLLDLLTAAYAPYHFYCCRQGTGRSWQIQRRYTYTSLRRSTEVVV</sequence>
<reference evidence="2 3" key="1">
    <citation type="submission" date="2024-05" db="EMBL/GenBank/DDBJ databases">
        <title>Genome sequencing and assembly of Indian major carp, Cirrhinus mrigala (Hamilton, 1822).</title>
        <authorList>
            <person name="Mohindra V."/>
            <person name="Chowdhury L.M."/>
            <person name="Lal K."/>
            <person name="Jena J.K."/>
        </authorList>
    </citation>
    <scope>NUCLEOTIDE SEQUENCE [LARGE SCALE GENOMIC DNA]</scope>
    <source>
        <strain evidence="2">CM1030</strain>
        <tissue evidence="2">Blood</tissue>
    </source>
</reference>
<gene>
    <name evidence="2" type="ORF">M9458_058018</name>
</gene>
<dbReference type="Proteomes" id="UP001529510">
    <property type="component" value="Unassembled WGS sequence"/>
</dbReference>
<comment type="caution">
    <text evidence="2">The sequence shown here is derived from an EMBL/GenBank/DDBJ whole genome shotgun (WGS) entry which is preliminary data.</text>
</comment>
<organism evidence="2 3">
    <name type="scientific">Cirrhinus mrigala</name>
    <name type="common">Mrigala</name>
    <dbReference type="NCBI Taxonomy" id="683832"/>
    <lineage>
        <taxon>Eukaryota</taxon>
        <taxon>Metazoa</taxon>
        <taxon>Chordata</taxon>
        <taxon>Craniata</taxon>
        <taxon>Vertebrata</taxon>
        <taxon>Euteleostomi</taxon>
        <taxon>Actinopterygii</taxon>
        <taxon>Neopterygii</taxon>
        <taxon>Teleostei</taxon>
        <taxon>Ostariophysi</taxon>
        <taxon>Cypriniformes</taxon>
        <taxon>Cyprinidae</taxon>
        <taxon>Labeoninae</taxon>
        <taxon>Labeonini</taxon>
        <taxon>Cirrhinus</taxon>
    </lineage>
</organism>